<gene>
    <name evidence="1" type="ORF">AVEN_7368_1</name>
</gene>
<proteinExistence type="predicted"/>
<dbReference type="Proteomes" id="UP000499080">
    <property type="component" value="Unassembled WGS sequence"/>
</dbReference>
<sequence length="117" mass="13445">MFFVLIWRNPSCNELRKPLSRNENIDARPLTTQVQLGIPPRHLLASTLNHYMGFDTTPIHLRSPFHLGTPYTWKKLCGRRVLSNVISRSLRAFGGYSKRDCVFGQDQKNLGKNTTKC</sequence>
<comment type="caution">
    <text evidence="1">The sequence shown here is derived from an EMBL/GenBank/DDBJ whole genome shotgun (WGS) entry which is preliminary data.</text>
</comment>
<keyword evidence="2" id="KW-1185">Reference proteome</keyword>
<reference evidence="1 2" key="1">
    <citation type="journal article" date="2019" name="Sci. Rep.">
        <title>Orb-weaving spider Araneus ventricosus genome elucidates the spidroin gene catalogue.</title>
        <authorList>
            <person name="Kono N."/>
            <person name="Nakamura H."/>
            <person name="Ohtoshi R."/>
            <person name="Moran D.A.P."/>
            <person name="Shinohara A."/>
            <person name="Yoshida Y."/>
            <person name="Fujiwara M."/>
            <person name="Mori M."/>
            <person name="Tomita M."/>
            <person name="Arakawa K."/>
        </authorList>
    </citation>
    <scope>NUCLEOTIDE SEQUENCE [LARGE SCALE GENOMIC DNA]</scope>
</reference>
<evidence type="ECO:0000313" key="2">
    <source>
        <dbReference type="Proteomes" id="UP000499080"/>
    </source>
</evidence>
<accession>A0A4Y2BSV7</accession>
<name>A0A4Y2BSV7_ARAVE</name>
<protein>
    <submittedName>
        <fullName evidence="1">Uncharacterized protein</fullName>
    </submittedName>
</protein>
<dbReference type="EMBL" id="BGPR01000102">
    <property type="protein sequence ID" value="GBL94396.1"/>
    <property type="molecule type" value="Genomic_DNA"/>
</dbReference>
<dbReference type="AlphaFoldDB" id="A0A4Y2BSV7"/>
<evidence type="ECO:0000313" key="1">
    <source>
        <dbReference type="EMBL" id="GBL94396.1"/>
    </source>
</evidence>
<organism evidence="1 2">
    <name type="scientific">Araneus ventricosus</name>
    <name type="common">Orbweaver spider</name>
    <name type="synonym">Epeira ventricosa</name>
    <dbReference type="NCBI Taxonomy" id="182803"/>
    <lineage>
        <taxon>Eukaryota</taxon>
        <taxon>Metazoa</taxon>
        <taxon>Ecdysozoa</taxon>
        <taxon>Arthropoda</taxon>
        <taxon>Chelicerata</taxon>
        <taxon>Arachnida</taxon>
        <taxon>Araneae</taxon>
        <taxon>Araneomorphae</taxon>
        <taxon>Entelegynae</taxon>
        <taxon>Araneoidea</taxon>
        <taxon>Araneidae</taxon>
        <taxon>Araneus</taxon>
    </lineage>
</organism>